<protein>
    <submittedName>
        <fullName evidence="1">Uncharacterized protein</fullName>
    </submittedName>
</protein>
<dbReference type="Proteomes" id="UP000321258">
    <property type="component" value="Unassembled WGS sequence"/>
</dbReference>
<organism evidence="1 2">
    <name type="scientific">Methylobacterium haplocladii</name>
    <dbReference type="NCBI Taxonomy" id="1176176"/>
    <lineage>
        <taxon>Bacteria</taxon>
        <taxon>Pseudomonadati</taxon>
        <taxon>Pseudomonadota</taxon>
        <taxon>Alphaproteobacteria</taxon>
        <taxon>Hyphomicrobiales</taxon>
        <taxon>Methylobacteriaceae</taxon>
        <taxon>Methylobacterium</taxon>
    </lineage>
</organism>
<dbReference type="AlphaFoldDB" id="A0A512IUS6"/>
<sequence>MSHEASAFRRGVRSRFEVLPERTTADDRSRLSYRATDERAHPMRRILAGLVLVLLPSFASAECMCTCVRGKAVPICQPQAMVEPICQQVCVDKIEQSLGVLGGGGAGGGGVGGGLDALNGAGNGIDRSTLNSLLGR</sequence>
<name>A0A512IUS6_9HYPH</name>
<gene>
    <name evidence="1" type="ORF">MHA02_38300</name>
</gene>
<accession>A0A512IUS6</accession>
<keyword evidence="2" id="KW-1185">Reference proteome</keyword>
<evidence type="ECO:0000313" key="1">
    <source>
        <dbReference type="EMBL" id="GEP01443.1"/>
    </source>
</evidence>
<dbReference type="EMBL" id="BJZT01000043">
    <property type="protein sequence ID" value="GEP01443.1"/>
    <property type="molecule type" value="Genomic_DNA"/>
</dbReference>
<comment type="caution">
    <text evidence="1">The sequence shown here is derived from an EMBL/GenBank/DDBJ whole genome shotgun (WGS) entry which is preliminary data.</text>
</comment>
<proteinExistence type="predicted"/>
<evidence type="ECO:0000313" key="2">
    <source>
        <dbReference type="Proteomes" id="UP000321258"/>
    </source>
</evidence>
<reference evidence="1 2" key="1">
    <citation type="submission" date="2019-07" db="EMBL/GenBank/DDBJ databases">
        <title>Whole genome shotgun sequence of Methylobacterium haplocladii NBRC 107714.</title>
        <authorList>
            <person name="Hosoyama A."/>
            <person name="Uohara A."/>
            <person name="Ohji S."/>
            <person name="Ichikawa N."/>
        </authorList>
    </citation>
    <scope>NUCLEOTIDE SEQUENCE [LARGE SCALE GENOMIC DNA]</scope>
    <source>
        <strain evidence="1 2">NBRC 107714</strain>
    </source>
</reference>